<dbReference type="STRING" id="105231.A0A1Y1HXJ8"/>
<comment type="function">
    <text evidence="6">CIPK serine-threonine protein kinases interact with CBL proteins. Binding of a CBL protein to the regulatory NAF domain of CIPK protein lead to the activation of the kinase in a calcium-dependent manner.</text>
</comment>
<dbReference type="GO" id="GO:0005524">
    <property type="term" value="F:ATP binding"/>
    <property type="evidence" value="ECO:0007669"/>
    <property type="project" value="UniProtKB-KW"/>
</dbReference>
<evidence type="ECO:0000256" key="2">
    <source>
        <dbReference type="ARBA" id="ARBA00022679"/>
    </source>
</evidence>
<dbReference type="PANTHER" id="PTHR24350">
    <property type="entry name" value="SERINE/THREONINE-PROTEIN KINASE IAL-RELATED"/>
    <property type="match status" value="1"/>
</dbReference>
<evidence type="ECO:0000256" key="10">
    <source>
        <dbReference type="SAM" id="MobiDB-lite"/>
    </source>
</evidence>
<feature type="binding site" evidence="8">
    <location>
        <position position="123"/>
    </location>
    <ligand>
        <name>ATP</name>
        <dbReference type="ChEBI" id="CHEBI:30616"/>
    </ligand>
</feature>
<dbReference type="GO" id="GO:0004674">
    <property type="term" value="F:protein serine/threonine kinase activity"/>
    <property type="evidence" value="ECO:0007669"/>
    <property type="project" value="UniProtKB-KW"/>
</dbReference>
<evidence type="ECO:0000256" key="3">
    <source>
        <dbReference type="ARBA" id="ARBA00022741"/>
    </source>
</evidence>
<feature type="compositionally biased region" description="Low complexity" evidence="10">
    <location>
        <begin position="72"/>
        <end position="83"/>
    </location>
</feature>
<feature type="compositionally biased region" description="Polar residues" evidence="10">
    <location>
        <begin position="84"/>
        <end position="93"/>
    </location>
</feature>
<gene>
    <name evidence="12" type="ORF">KFL_001280030</name>
</gene>
<dbReference type="AlphaFoldDB" id="A0A1Y1HXJ8"/>
<dbReference type="GO" id="GO:0007052">
    <property type="term" value="P:mitotic spindle organization"/>
    <property type="evidence" value="ECO:0000318"/>
    <property type="project" value="GO_Central"/>
</dbReference>
<evidence type="ECO:0000256" key="7">
    <source>
        <dbReference type="PIRSR" id="PIRSR630616-1"/>
    </source>
</evidence>
<name>A0A1Y1HXJ8_KLENI</name>
<dbReference type="SMART" id="SM00220">
    <property type="entry name" value="S_TKc"/>
    <property type="match status" value="1"/>
</dbReference>
<feature type="domain" description="Protein kinase" evidence="11">
    <location>
        <begin position="113"/>
        <end position="385"/>
    </location>
</feature>
<protein>
    <submittedName>
        <fullName evidence="12">Serine/threonine-protein kinase</fullName>
    </submittedName>
</protein>
<evidence type="ECO:0000256" key="9">
    <source>
        <dbReference type="PIRSR" id="PIRSR630616-3"/>
    </source>
</evidence>
<feature type="region of interest" description="Disordered" evidence="10">
    <location>
        <begin position="391"/>
        <end position="595"/>
    </location>
</feature>
<dbReference type="GO" id="GO:0005876">
    <property type="term" value="C:spindle microtubule"/>
    <property type="evidence" value="ECO:0000318"/>
    <property type="project" value="GO_Central"/>
</dbReference>
<feature type="active site" description="Proton acceptor" evidence="7">
    <location>
        <position position="239"/>
    </location>
</feature>
<dbReference type="PROSITE" id="PS00108">
    <property type="entry name" value="PROTEIN_KINASE_ST"/>
    <property type="match status" value="1"/>
</dbReference>
<evidence type="ECO:0000256" key="8">
    <source>
        <dbReference type="PIRSR" id="PIRSR630616-2"/>
    </source>
</evidence>
<reference evidence="12 13" key="1">
    <citation type="journal article" date="2014" name="Nat. Commun.">
        <title>Klebsormidium flaccidum genome reveals primary factors for plant terrestrial adaptation.</title>
        <authorList>
            <person name="Hori K."/>
            <person name="Maruyama F."/>
            <person name="Fujisawa T."/>
            <person name="Togashi T."/>
            <person name="Yamamoto N."/>
            <person name="Seo M."/>
            <person name="Sato S."/>
            <person name="Yamada T."/>
            <person name="Mori H."/>
            <person name="Tajima N."/>
            <person name="Moriyama T."/>
            <person name="Ikeuchi M."/>
            <person name="Watanabe M."/>
            <person name="Wada H."/>
            <person name="Kobayashi K."/>
            <person name="Saito M."/>
            <person name="Masuda T."/>
            <person name="Sasaki-Sekimoto Y."/>
            <person name="Mashiguchi K."/>
            <person name="Awai K."/>
            <person name="Shimojima M."/>
            <person name="Masuda S."/>
            <person name="Iwai M."/>
            <person name="Nobusawa T."/>
            <person name="Narise T."/>
            <person name="Kondo S."/>
            <person name="Saito H."/>
            <person name="Sato R."/>
            <person name="Murakawa M."/>
            <person name="Ihara Y."/>
            <person name="Oshima-Yamada Y."/>
            <person name="Ohtaka K."/>
            <person name="Satoh M."/>
            <person name="Sonobe K."/>
            <person name="Ishii M."/>
            <person name="Ohtani R."/>
            <person name="Kanamori-Sato M."/>
            <person name="Honoki R."/>
            <person name="Miyazaki D."/>
            <person name="Mochizuki H."/>
            <person name="Umetsu J."/>
            <person name="Higashi K."/>
            <person name="Shibata D."/>
            <person name="Kamiya Y."/>
            <person name="Sato N."/>
            <person name="Nakamura Y."/>
            <person name="Tabata S."/>
            <person name="Ida S."/>
            <person name="Kurokawa K."/>
            <person name="Ohta H."/>
        </authorList>
    </citation>
    <scope>NUCLEOTIDE SEQUENCE [LARGE SCALE GENOMIC DNA]</scope>
    <source>
        <strain evidence="12 13">NIES-2285</strain>
    </source>
</reference>
<evidence type="ECO:0000256" key="5">
    <source>
        <dbReference type="ARBA" id="ARBA00022840"/>
    </source>
</evidence>
<dbReference type="PROSITE" id="PS50011">
    <property type="entry name" value="PROTEIN_KINASE_DOM"/>
    <property type="match status" value="1"/>
</dbReference>
<dbReference type="Proteomes" id="UP000054558">
    <property type="component" value="Unassembled WGS sequence"/>
</dbReference>
<dbReference type="GO" id="GO:0005634">
    <property type="term" value="C:nucleus"/>
    <property type="evidence" value="ECO:0000318"/>
    <property type="project" value="GO_Central"/>
</dbReference>
<sequence>MAEALDASPRSKAGWLARLVKRGAGAAATSSQALPPLEQKASPKGSKKDSVSGVADIRAGSFTSTAGGLADKQAPAKQAAKQQLRSTKSMTSGASGGMLGDCASGSWHSITEFASRKEIGRGRNCIILSAVCTKTKMKVAIKAYDKKQLTPNSQTHIKREATLLKPIKHPSICQFYGAFEDATFIYIVMELCSRGDLMEMLVGEYGVGKLSEERAVQMVMVPLLSALKASHALGVVHRDIKPENLFLDSEGNVKLGDFGLAIDQSKERPKSRIGTLDYMAPEIFLKSWQYEQFGSSDPSAKYDEMVDIWACGVLAYEVTAGEAPFDAAKHGKETRELILYHEVPIKGKAFPPGASKEWLDFIKITLQKKPELRRSAEELLHHPWILKHSKSAAPAAPPPRPLVLDPIASSPPSSQPSSPTAAAASAAASAPTSPSTPSAAHSVSRFAKESVGTTSLNGRSTKPSVLSISIESEDASRDSGGSQPGSPLSSGPSSPLGSPLGSQKARKSALGRVKTANLDMTPKFQPSTPTQINTQRGNSQFSAFDKALEQAEKPWAIDGNDSPVSSLPNSPVTKVRKEPPHWQRSSWNGDKAADE</sequence>
<feature type="region of interest" description="Disordered" evidence="10">
    <location>
        <begin position="66"/>
        <end position="93"/>
    </location>
</feature>
<keyword evidence="2" id="KW-0808">Transferase</keyword>
<feature type="compositionally biased region" description="Polar residues" evidence="10">
    <location>
        <begin position="524"/>
        <end position="542"/>
    </location>
</feature>
<accession>A0A1Y1HXJ8</accession>
<feature type="cross-link" description="Glycyl lysine isopeptide (Lys-Gly) (interchain with G-Cter in SUMO2)" evidence="9">
    <location>
        <position position="241"/>
    </location>
</feature>
<feature type="binding site" evidence="8">
    <location>
        <position position="142"/>
    </location>
    <ligand>
        <name>ATP</name>
        <dbReference type="ChEBI" id="CHEBI:30616"/>
    </ligand>
</feature>
<dbReference type="OMA" id="WFTGKKR"/>
<dbReference type="GO" id="GO:0032465">
    <property type="term" value="P:regulation of cytokinesis"/>
    <property type="evidence" value="ECO:0000318"/>
    <property type="project" value="GO_Central"/>
</dbReference>
<dbReference type="Pfam" id="PF00069">
    <property type="entry name" value="Pkinase"/>
    <property type="match status" value="1"/>
</dbReference>
<feature type="binding site" evidence="8">
    <location>
        <begin position="243"/>
        <end position="244"/>
    </location>
    <ligand>
        <name>ATP</name>
        <dbReference type="ChEBI" id="CHEBI:30616"/>
    </ligand>
</feature>
<evidence type="ECO:0000256" key="1">
    <source>
        <dbReference type="ARBA" id="ARBA00022527"/>
    </source>
</evidence>
<feature type="compositionally biased region" description="Polar residues" evidence="10">
    <location>
        <begin position="562"/>
        <end position="572"/>
    </location>
</feature>
<dbReference type="GO" id="GO:0032133">
    <property type="term" value="C:chromosome passenger complex"/>
    <property type="evidence" value="ECO:0000318"/>
    <property type="project" value="GO_Central"/>
</dbReference>
<keyword evidence="13" id="KW-1185">Reference proteome</keyword>
<evidence type="ECO:0000256" key="6">
    <source>
        <dbReference type="ARBA" id="ARBA00058225"/>
    </source>
</evidence>
<feature type="compositionally biased region" description="Low complexity" evidence="10">
    <location>
        <begin position="479"/>
        <end position="503"/>
    </location>
</feature>
<dbReference type="GO" id="GO:0051233">
    <property type="term" value="C:spindle midzone"/>
    <property type="evidence" value="ECO:0000318"/>
    <property type="project" value="GO_Central"/>
</dbReference>
<keyword evidence="3 8" id="KW-0547">Nucleotide-binding</keyword>
<evidence type="ECO:0000259" key="11">
    <source>
        <dbReference type="PROSITE" id="PS50011"/>
    </source>
</evidence>
<dbReference type="EMBL" id="DF237077">
    <property type="protein sequence ID" value="GAQ82883.1"/>
    <property type="molecule type" value="Genomic_DNA"/>
</dbReference>
<dbReference type="InterPro" id="IPR011009">
    <property type="entry name" value="Kinase-like_dom_sf"/>
</dbReference>
<evidence type="ECO:0000313" key="13">
    <source>
        <dbReference type="Proteomes" id="UP000054558"/>
    </source>
</evidence>
<dbReference type="InterPro" id="IPR030616">
    <property type="entry name" value="Aur-like"/>
</dbReference>
<dbReference type="OrthoDB" id="377346at2759"/>
<feature type="compositionally biased region" description="Polar residues" evidence="10">
    <location>
        <begin position="451"/>
        <end position="470"/>
    </location>
</feature>
<keyword evidence="4 12" id="KW-0418">Kinase</keyword>
<evidence type="ECO:0000313" key="12">
    <source>
        <dbReference type="EMBL" id="GAQ82883.1"/>
    </source>
</evidence>
<evidence type="ECO:0000256" key="4">
    <source>
        <dbReference type="ARBA" id="ARBA00022777"/>
    </source>
</evidence>
<dbReference type="InterPro" id="IPR000719">
    <property type="entry name" value="Prot_kinase_dom"/>
</dbReference>
<dbReference type="SUPFAM" id="SSF56112">
    <property type="entry name" value="Protein kinase-like (PK-like)"/>
    <property type="match status" value="1"/>
</dbReference>
<dbReference type="FunFam" id="1.10.510.10:FF:000571">
    <property type="entry name" value="Maternal embryonic leucine zipper kinase"/>
    <property type="match status" value="1"/>
</dbReference>
<keyword evidence="1" id="KW-0723">Serine/threonine-protein kinase</keyword>
<keyword evidence="5 8" id="KW-0067">ATP-binding</keyword>
<feature type="region of interest" description="Disordered" evidence="10">
    <location>
        <begin position="26"/>
        <end position="52"/>
    </location>
</feature>
<dbReference type="InterPro" id="IPR008271">
    <property type="entry name" value="Ser/Thr_kinase_AS"/>
</dbReference>
<dbReference type="Gene3D" id="1.10.510.10">
    <property type="entry name" value="Transferase(Phosphotransferase) domain 1"/>
    <property type="match status" value="1"/>
</dbReference>
<organism evidence="12 13">
    <name type="scientific">Klebsormidium nitens</name>
    <name type="common">Green alga</name>
    <name type="synonym">Ulothrix nitens</name>
    <dbReference type="NCBI Taxonomy" id="105231"/>
    <lineage>
        <taxon>Eukaryota</taxon>
        <taxon>Viridiplantae</taxon>
        <taxon>Streptophyta</taxon>
        <taxon>Klebsormidiophyceae</taxon>
        <taxon>Klebsormidiales</taxon>
        <taxon>Klebsormidiaceae</taxon>
        <taxon>Klebsormidium</taxon>
    </lineage>
</organism>
<feature type="binding site" evidence="8">
    <location>
        <position position="257"/>
    </location>
    <ligand>
        <name>ATP</name>
        <dbReference type="ChEBI" id="CHEBI:30616"/>
    </ligand>
</feature>
<proteinExistence type="predicted"/>
<feature type="compositionally biased region" description="Low complexity" evidence="10">
    <location>
        <begin position="408"/>
        <end position="440"/>
    </location>
</feature>